<keyword evidence="8" id="KW-0175">Coiled coil</keyword>
<comment type="subcellular location">
    <subcellularLocation>
        <location evidence="1">Cell outer membrane</location>
    </subcellularLocation>
</comment>
<proteinExistence type="inferred from homology"/>
<evidence type="ECO:0000256" key="4">
    <source>
        <dbReference type="ARBA" id="ARBA00022452"/>
    </source>
</evidence>
<evidence type="ECO:0000256" key="7">
    <source>
        <dbReference type="ARBA" id="ARBA00023237"/>
    </source>
</evidence>
<evidence type="ECO:0000256" key="5">
    <source>
        <dbReference type="ARBA" id="ARBA00022692"/>
    </source>
</evidence>
<dbReference type="AlphaFoldDB" id="A0A0J7IEK2"/>
<comment type="similarity">
    <text evidence="2">Belongs to the outer membrane factor (OMF) (TC 1.B.17) family.</text>
</comment>
<dbReference type="PATRIC" id="fig|558151.6.peg.1809"/>
<evidence type="ECO:0000256" key="1">
    <source>
        <dbReference type="ARBA" id="ARBA00004442"/>
    </source>
</evidence>
<dbReference type="Pfam" id="PF02321">
    <property type="entry name" value="OEP"/>
    <property type="match status" value="2"/>
</dbReference>
<dbReference type="RefSeq" id="WP_048506252.1">
    <property type="nucleotide sequence ID" value="NZ_LFND01000003.1"/>
</dbReference>
<evidence type="ECO:0000256" key="3">
    <source>
        <dbReference type="ARBA" id="ARBA00022448"/>
    </source>
</evidence>
<keyword evidence="3" id="KW-0813">Transport</keyword>
<keyword evidence="10" id="KW-1185">Reference proteome</keyword>
<name>A0A0J7IEK2_9FLAO</name>
<comment type="caution">
    <text evidence="9">The sequence shown here is derived from an EMBL/GenBank/DDBJ whole genome shotgun (WGS) entry which is preliminary data.</text>
</comment>
<dbReference type="GO" id="GO:0015562">
    <property type="term" value="F:efflux transmembrane transporter activity"/>
    <property type="evidence" value="ECO:0007669"/>
    <property type="project" value="InterPro"/>
</dbReference>
<accession>A0A0J7IEK2</accession>
<keyword evidence="5" id="KW-0812">Transmembrane</keyword>
<sequence>MKRINNSVVALSFFMGITAIHAQDKKQLTLDEAVQLGIQNSKNLKIDAAKIEEATADLLEAKNRQLPELKVSGSYMYLPIKPTIDLKLSGNSGAGAGGPDVHQVAYGSVNLSVPIYNGGRIKYGIQSAKYLVEASKLSTENDKIAIAYNVAQAYNNLFKANQSIKVLEENLTASQKRDETFLKLENNGVIARNDRLKANLQTSNIELQLLEAKNNYNIANINMDLLLGIPETTEIEVDQNYIDEGADVKAVDYYVNEAKENRKDLQALAQQRKAAELGSKSAKAENLPSIAFTGGYVAADVPKVLTLYNAVNVGVGISYNLSNIWKKNSSLGQAQAREKQLAATDELLNDNIKLDVNREYQNTDYSKKRIAVYEKAAEQANENYRITKNKYDNGLATMTELLDADAAQIASNVGVINAKADAALAYRKLLQTTGTLTIK</sequence>
<dbReference type="STRING" id="558151.ACM46_08625"/>
<dbReference type="SUPFAM" id="SSF56954">
    <property type="entry name" value="Outer membrane efflux proteins (OEP)"/>
    <property type="match status" value="1"/>
</dbReference>
<dbReference type="GO" id="GO:0015288">
    <property type="term" value="F:porin activity"/>
    <property type="evidence" value="ECO:0007669"/>
    <property type="project" value="TreeGrafter"/>
</dbReference>
<dbReference type="PANTHER" id="PTHR30026">
    <property type="entry name" value="OUTER MEMBRANE PROTEIN TOLC"/>
    <property type="match status" value="1"/>
</dbReference>
<protein>
    <submittedName>
        <fullName evidence="9">Transporter</fullName>
    </submittedName>
</protein>
<keyword evidence="4" id="KW-1134">Transmembrane beta strand</keyword>
<organism evidence="9 10">
    <name type="scientific">Chryseobacterium angstadtii</name>
    <dbReference type="NCBI Taxonomy" id="558151"/>
    <lineage>
        <taxon>Bacteria</taxon>
        <taxon>Pseudomonadati</taxon>
        <taxon>Bacteroidota</taxon>
        <taxon>Flavobacteriia</taxon>
        <taxon>Flavobacteriales</taxon>
        <taxon>Weeksellaceae</taxon>
        <taxon>Chryseobacterium group</taxon>
        <taxon>Chryseobacterium</taxon>
    </lineage>
</organism>
<evidence type="ECO:0000256" key="6">
    <source>
        <dbReference type="ARBA" id="ARBA00023136"/>
    </source>
</evidence>
<reference evidence="9 10" key="1">
    <citation type="journal article" date="2013" name="Int. J. Syst. Evol. Microbiol.">
        <title>Chryseobacterium angstadtii sp. nov., isolated from a newt tank.</title>
        <authorList>
            <person name="Kirk K.E."/>
            <person name="Hoffman J.A."/>
            <person name="Smith K.A."/>
            <person name="Strahan B.L."/>
            <person name="Failor K.C."/>
            <person name="Krebs J.E."/>
            <person name="Gale A.N."/>
            <person name="Do T.D."/>
            <person name="Sontag T.C."/>
            <person name="Batties A.M."/>
            <person name="Mistiszyn K."/>
            <person name="Newman J.D."/>
        </authorList>
    </citation>
    <scope>NUCLEOTIDE SEQUENCE [LARGE SCALE GENOMIC DNA]</scope>
    <source>
        <strain evidence="9 10">KM</strain>
    </source>
</reference>
<evidence type="ECO:0000256" key="8">
    <source>
        <dbReference type="SAM" id="Coils"/>
    </source>
</evidence>
<feature type="coiled-coil region" evidence="8">
    <location>
        <begin position="150"/>
        <end position="213"/>
    </location>
</feature>
<dbReference type="EMBL" id="LFND01000003">
    <property type="protein sequence ID" value="KMQ64346.1"/>
    <property type="molecule type" value="Genomic_DNA"/>
</dbReference>
<dbReference type="InterPro" id="IPR051906">
    <property type="entry name" value="TolC-like"/>
</dbReference>
<dbReference type="Proteomes" id="UP000036261">
    <property type="component" value="Unassembled WGS sequence"/>
</dbReference>
<dbReference type="GO" id="GO:1990281">
    <property type="term" value="C:efflux pump complex"/>
    <property type="evidence" value="ECO:0007669"/>
    <property type="project" value="TreeGrafter"/>
</dbReference>
<evidence type="ECO:0000256" key="2">
    <source>
        <dbReference type="ARBA" id="ARBA00007613"/>
    </source>
</evidence>
<keyword evidence="6" id="KW-0472">Membrane</keyword>
<dbReference type="OrthoDB" id="680214at2"/>
<keyword evidence="7" id="KW-0998">Cell outer membrane</keyword>
<dbReference type="PANTHER" id="PTHR30026:SF20">
    <property type="entry name" value="OUTER MEMBRANE PROTEIN TOLC"/>
    <property type="match status" value="1"/>
</dbReference>
<dbReference type="InterPro" id="IPR003423">
    <property type="entry name" value="OMP_efflux"/>
</dbReference>
<dbReference type="GO" id="GO:0009279">
    <property type="term" value="C:cell outer membrane"/>
    <property type="evidence" value="ECO:0007669"/>
    <property type="project" value="UniProtKB-SubCell"/>
</dbReference>
<gene>
    <name evidence="9" type="ORF">ACM46_08625</name>
</gene>
<dbReference type="Gene3D" id="1.20.1600.10">
    <property type="entry name" value="Outer membrane efflux proteins (OEP)"/>
    <property type="match status" value="1"/>
</dbReference>
<evidence type="ECO:0000313" key="10">
    <source>
        <dbReference type="Proteomes" id="UP000036261"/>
    </source>
</evidence>
<evidence type="ECO:0000313" key="9">
    <source>
        <dbReference type="EMBL" id="KMQ64346.1"/>
    </source>
</evidence>